<protein>
    <submittedName>
        <fullName evidence="1">11987_t:CDS:1</fullName>
    </submittedName>
</protein>
<feature type="non-terminal residue" evidence="1">
    <location>
        <position position="57"/>
    </location>
</feature>
<gene>
    <name evidence="1" type="ORF">RPERSI_LOCUS17400</name>
</gene>
<feature type="non-terminal residue" evidence="1">
    <location>
        <position position="1"/>
    </location>
</feature>
<dbReference type="Proteomes" id="UP000789920">
    <property type="component" value="Unassembled WGS sequence"/>
</dbReference>
<sequence>LRITAYHCVSLANGMAICVTRERQTPLLFRLNKIASDVQSSRDNVFTSVFSNRCINM</sequence>
<evidence type="ECO:0000313" key="1">
    <source>
        <dbReference type="EMBL" id="CAG8779745.1"/>
    </source>
</evidence>
<proteinExistence type="predicted"/>
<comment type="caution">
    <text evidence="1">The sequence shown here is derived from an EMBL/GenBank/DDBJ whole genome shotgun (WGS) entry which is preliminary data.</text>
</comment>
<organism evidence="1 2">
    <name type="scientific">Racocetra persica</name>
    <dbReference type="NCBI Taxonomy" id="160502"/>
    <lineage>
        <taxon>Eukaryota</taxon>
        <taxon>Fungi</taxon>
        <taxon>Fungi incertae sedis</taxon>
        <taxon>Mucoromycota</taxon>
        <taxon>Glomeromycotina</taxon>
        <taxon>Glomeromycetes</taxon>
        <taxon>Diversisporales</taxon>
        <taxon>Gigasporaceae</taxon>
        <taxon>Racocetra</taxon>
    </lineage>
</organism>
<dbReference type="EMBL" id="CAJVQC010044553">
    <property type="protein sequence ID" value="CAG8779745.1"/>
    <property type="molecule type" value="Genomic_DNA"/>
</dbReference>
<accession>A0ACA9R7U1</accession>
<evidence type="ECO:0000313" key="2">
    <source>
        <dbReference type="Proteomes" id="UP000789920"/>
    </source>
</evidence>
<reference evidence="1" key="1">
    <citation type="submission" date="2021-06" db="EMBL/GenBank/DDBJ databases">
        <authorList>
            <person name="Kallberg Y."/>
            <person name="Tangrot J."/>
            <person name="Rosling A."/>
        </authorList>
    </citation>
    <scope>NUCLEOTIDE SEQUENCE</scope>
    <source>
        <strain evidence="1">MA461A</strain>
    </source>
</reference>
<keyword evidence="2" id="KW-1185">Reference proteome</keyword>
<name>A0ACA9R7U1_9GLOM</name>